<dbReference type="GO" id="GO:0003735">
    <property type="term" value="F:structural constituent of ribosome"/>
    <property type="evidence" value="ECO:0007669"/>
    <property type="project" value="InterPro"/>
</dbReference>
<dbReference type="GO" id="GO:0005763">
    <property type="term" value="C:mitochondrial small ribosomal subunit"/>
    <property type="evidence" value="ECO:0007669"/>
    <property type="project" value="TreeGrafter"/>
</dbReference>
<dbReference type="GO" id="GO:0032543">
    <property type="term" value="P:mitochondrial translation"/>
    <property type="evidence" value="ECO:0007669"/>
    <property type="project" value="InterPro"/>
</dbReference>
<feature type="region of interest" description="Disordered" evidence="1">
    <location>
        <begin position="48"/>
        <end position="99"/>
    </location>
</feature>
<proteinExistence type="predicted"/>
<keyword evidence="4" id="KW-1185">Reference proteome</keyword>
<evidence type="ECO:0000313" key="3">
    <source>
        <dbReference type="EMBL" id="WEW57622.1"/>
    </source>
</evidence>
<feature type="region of interest" description="Disordered" evidence="1">
    <location>
        <begin position="364"/>
        <end position="391"/>
    </location>
</feature>
<dbReference type="PANTHER" id="PTHR13490">
    <property type="entry name" value="MITOCHONDRIAL 28S RIBOSOMAL PROTEIN S28"/>
    <property type="match status" value="1"/>
</dbReference>
<organism evidence="3 4">
    <name type="scientific">Emydomyces testavorans</name>
    <dbReference type="NCBI Taxonomy" id="2070801"/>
    <lineage>
        <taxon>Eukaryota</taxon>
        <taxon>Fungi</taxon>
        <taxon>Dikarya</taxon>
        <taxon>Ascomycota</taxon>
        <taxon>Pezizomycotina</taxon>
        <taxon>Eurotiomycetes</taxon>
        <taxon>Eurotiomycetidae</taxon>
        <taxon>Onygenales</taxon>
        <taxon>Nannizziopsiaceae</taxon>
        <taxon>Emydomyces</taxon>
    </lineage>
</organism>
<feature type="compositionally biased region" description="Low complexity" evidence="1">
    <location>
        <begin position="61"/>
        <end position="78"/>
    </location>
</feature>
<dbReference type="Pfam" id="PF10213">
    <property type="entry name" value="MRP-S28"/>
    <property type="match status" value="1"/>
</dbReference>
<dbReference type="InterPro" id="IPR039848">
    <property type="entry name" value="Ribosomal_mS35_mt"/>
</dbReference>
<dbReference type="InterPro" id="IPR019349">
    <property type="entry name" value="Ribosomal_mS35_mit"/>
</dbReference>
<evidence type="ECO:0000259" key="2">
    <source>
        <dbReference type="Pfam" id="PF10213"/>
    </source>
</evidence>
<keyword evidence="3" id="KW-0689">Ribosomal protein</keyword>
<gene>
    <name evidence="3" type="primary">RSM24</name>
    <name evidence="3" type="ORF">PRK78_003089</name>
</gene>
<dbReference type="Proteomes" id="UP001219355">
    <property type="component" value="Chromosome 2"/>
</dbReference>
<sequence length="391" mass="43644">MAAVARSLGRTAFSIARQTTATWQPSRCSCPIAPQSRRPFSVTPFLFADNHDRDLDPTPAPASASDSASTSADPVVDAQSGDSVESEQPGTQPPEDDSYLDPQILREIDQDVKAIQKQIPLKFGAGKPRLGFWGEDEDDDFAKVEDDDDEFKDDAITSMAHAELHQHRHLRKYARITAWDMPSLSALAKPFSLPPQTHILRFRYTTYMGETHPAESKVVVELCSKDLTPTYLTEAQRITFLKLVGPRYNPDTDIIRMSSEKFPSRAQNKRYLGDLVEKLLTEAKEGDSFADIPLDLRHHKPKKRLKFPAEWAMTEERKEELSAMREEEEKRRIEQGKVKVVDGNEVVAIAVRTLPALSEASLRGAAGAGQKVPVGVKAGRGRPPQKTRSTW</sequence>
<name>A0AAF0DHH7_9EURO</name>
<keyword evidence="3" id="KW-0687">Ribonucleoprotein</keyword>
<accession>A0AAF0DHH7</accession>
<feature type="compositionally biased region" description="Polar residues" evidence="1">
    <location>
        <begin position="80"/>
        <end position="90"/>
    </location>
</feature>
<dbReference type="AlphaFoldDB" id="A0AAF0DHH7"/>
<protein>
    <submittedName>
        <fullName evidence="3">37S ribosomal protein S24, mitochondrial</fullName>
    </submittedName>
</protein>
<dbReference type="EMBL" id="CP120628">
    <property type="protein sequence ID" value="WEW57622.1"/>
    <property type="molecule type" value="Genomic_DNA"/>
</dbReference>
<evidence type="ECO:0000313" key="4">
    <source>
        <dbReference type="Proteomes" id="UP001219355"/>
    </source>
</evidence>
<dbReference type="PANTHER" id="PTHR13490:SF0">
    <property type="entry name" value="SMALL RIBOSOMAL SUBUNIT PROTEIN MS35"/>
    <property type="match status" value="1"/>
</dbReference>
<evidence type="ECO:0000256" key="1">
    <source>
        <dbReference type="SAM" id="MobiDB-lite"/>
    </source>
</evidence>
<reference evidence="3" key="1">
    <citation type="submission" date="2023-03" db="EMBL/GenBank/DDBJ databases">
        <title>Emydomyces testavorans Genome Sequence.</title>
        <authorList>
            <person name="Hoyer L."/>
        </authorList>
    </citation>
    <scope>NUCLEOTIDE SEQUENCE</scope>
    <source>
        <strain evidence="3">16-2883</strain>
    </source>
</reference>
<feature type="domain" description="Small ribosomal subunit protein mS35 mitochondrial conserved" evidence="2">
    <location>
        <begin position="190"/>
        <end position="311"/>
    </location>
</feature>